<feature type="signal peptide" evidence="2">
    <location>
        <begin position="1"/>
        <end position="28"/>
    </location>
</feature>
<keyword evidence="2" id="KW-0732">Signal</keyword>
<dbReference type="SUPFAM" id="SSF103088">
    <property type="entry name" value="OmpA-like"/>
    <property type="match status" value="1"/>
</dbReference>
<feature type="region of interest" description="Disordered" evidence="1">
    <location>
        <begin position="37"/>
        <end position="82"/>
    </location>
</feature>
<keyword evidence="5" id="KW-1185">Reference proteome</keyword>
<gene>
    <name evidence="4" type="ORF">NQF86_08865</name>
</gene>
<protein>
    <recommendedName>
        <fullName evidence="3">OmpA-like domain-containing protein</fullName>
    </recommendedName>
</protein>
<evidence type="ECO:0000313" key="4">
    <source>
        <dbReference type="EMBL" id="MCX5618767.1"/>
    </source>
</evidence>
<feature type="domain" description="OmpA-like" evidence="3">
    <location>
        <begin position="130"/>
        <end position="215"/>
    </location>
</feature>
<comment type="caution">
    <text evidence="4">The sequence shown here is derived from an EMBL/GenBank/DDBJ whole genome shotgun (WGS) entry which is preliminary data.</text>
</comment>
<dbReference type="RefSeq" id="WP_266117293.1">
    <property type="nucleotide sequence ID" value="NZ_JANIDY010000006.1"/>
</dbReference>
<name>A0ABT3WLX6_9PROT</name>
<dbReference type="Proteomes" id="UP001165576">
    <property type="component" value="Unassembled WGS sequence"/>
</dbReference>
<feature type="chain" id="PRO_5045053229" description="OmpA-like domain-containing protein" evidence="2">
    <location>
        <begin position="29"/>
        <end position="242"/>
    </location>
</feature>
<organism evidence="4 5">
    <name type="scientific">Bombella pluederhausensis</name>
    <dbReference type="NCBI Taxonomy" id="2967336"/>
    <lineage>
        <taxon>Bacteria</taxon>
        <taxon>Pseudomonadati</taxon>
        <taxon>Pseudomonadota</taxon>
        <taxon>Alphaproteobacteria</taxon>
        <taxon>Acetobacterales</taxon>
        <taxon>Acetobacteraceae</taxon>
        <taxon>Bombella</taxon>
    </lineage>
</organism>
<evidence type="ECO:0000313" key="5">
    <source>
        <dbReference type="Proteomes" id="UP001165576"/>
    </source>
</evidence>
<reference evidence="4" key="1">
    <citation type="submission" date="2022-07" db="EMBL/GenBank/DDBJ databases">
        <title>Bombella genomes.</title>
        <authorList>
            <person name="Harer L."/>
            <person name="Styblova S."/>
            <person name="Ehrmann M."/>
        </authorList>
    </citation>
    <scope>NUCLEOTIDE SEQUENCE</scope>
    <source>
        <strain evidence="4">TMW 2.2543</strain>
    </source>
</reference>
<dbReference type="Gene3D" id="3.30.1330.60">
    <property type="entry name" value="OmpA-like domain"/>
    <property type="match status" value="1"/>
</dbReference>
<evidence type="ECO:0000259" key="3">
    <source>
        <dbReference type="Pfam" id="PF00691"/>
    </source>
</evidence>
<sequence length="242" mass="25390">MKNRSAFLSSLLFAPVLAGLAAAPAVQAQVSTNLDALPSAPPAQKAAHPSVQHSHVAAQPPHESTPPTPPTPPGYTRVPSIPAEAPKPVAITPPEFPVVLHPPVPAADVQPDKNSHSRTEQLPPNGLRVLFDTNSTTLNAATIEAIRHYATGMAPESETRLVLRSYATLPGNDVSMPRRLSLSRALAVRSLLVQSGVATTRIYPIAQGRPDSTDTAPADRLDILPEANPAPSDDSEKGNTAP</sequence>
<dbReference type="EMBL" id="JANIDY010000006">
    <property type="protein sequence ID" value="MCX5618767.1"/>
    <property type="molecule type" value="Genomic_DNA"/>
</dbReference>
<evidence type="ECO:0000256" key="2">
    <source>
        <dbReference type="SAM" id="SignalP"/>
    </source>
</evidence>
<feature type="region of interest" description="Disordered" evidence="1">
    <location>
        <begin position="207"/>
        <end position="242"/>
    </location>
</feature>
<dbReference type="InterPro" id="IPR036737">
    <property type="entry name" value="OmpA-like_sf"/>
</dbReference>
<accession>A0ABT3WLX6</accession>
<dbReference type="Pfam" id="PF00691">
    <property type="entry name" value="OmpA"/>
    <property type="match status" value="1"/>
</dbReference>
<dbReference type="InterPro" id="IPR006665">
    <property type="entry name" value="OmpA-like"/>
</dbReference>
<evidence type="ECO:0000256" key="1">
    <source>
        <dbReference type="SAM" id="MobiDB-lite"/>
    </source>
</evidence>
<proteinExistence type="predicted"/>
<feature type="compositionally biased region" description="Pro residues" evidence="1">
    <location>
        <begin position="63"/>
        <end position="73"/>
    </location>
</feature>